<name>X1M2T0_9ZZZZ</name>
<evidence type="ECO:0000256" key="1">
    <source>
        <dbReference type="SAM" id="Phobius"/>
    </source>
</evidence>
<accession>X1M2T0</accession>
<keyword evidence="1" id="KW-1133">Transmembrane helix</keyword>
<feature type="transmembrane region" description="Helical" evidence="1">
    <location>
        <begin position="81"/>
        <end position="100"/>
    </location>
</feature>
<evidence type="ECO:0000313" key="2">
    <source>
        <dbReference type="EMBL" id="GAI08950.1"/>
    </source>
</evidence>
<dbReference type="EMBL" id="BARV01006165">
    <property type="protein sequence ID" value="GAI08950.1"/>
    <property type="molecule type" value="Genomic_DNA"/>
</dbReference>
<dbReference type="AlphaFoldDB" id="X1M2T0"/>
<keyword evidence="1" id="KW-0812">Transmembrane</keyword>
<keyword evidence="1" id="KW-0472">Membrane</keyword>
<comment type="caution">
    <text evidence="2">The sequence shown here is derived from an EMBL/GenBank/DDBJ whole genome shotgun (WGS) entry which is preliminary data.</text>
</comment>
<protein>
    <submittedName>
        <fullName evidence="2">Uncharacterized protein</fullName>
    </submittedName>
</protein>
<gene>
    <name evidence="2" type="ORF">S06H3_12605</name>
</gene>
<sequence length="146" mass="17388">MELIYKDDWDEARRRMEAWWEGEIIDRVPIKISAPIQKREIKKDKSWSLSMDNLKGYFTDPRQVIPRLEKPIENTYWAGEAFPVMFPVSIGMVAILANYLGSPLKFMDTQTTWSVPIIDKWDECPEFSFNPENEWWKKTKVLSRQQ</sequence>
<reference evidence="2" key="1">
    <citation type="journal article" date="2014" name="Front. Microbiol.">
        <title>High frequency of phylogenetically diverse reductive dehalogenase-homologous genes in deep subseafloor sedimentary metagenomes.</title>
        <authorList>
            <person name="Kawai M."/>
            <person name="Futagami T."/>
            <person name="Toyoda A."/>
            <person name="Takaki Y."/>
            <person name="Nishi S."/>
            <person name="Hori S."/>
            <person name="Arai W."/>
            <person name="Tsubouchi T."/>
            <person name="Morono Y."/>
            <person name="Uchiyama I."/>
            <person name="Ito T."/>
            <person name="Fujiyama A."/>
            <person name="Inagaki F."/>
            <person name="Takami H."/>
        </authorList>
    </citation>
    <scope>NUCLEOTIDE SEQUENCE</scope>
    <source>
        <strain evidence="2">Expedition CK06-06</strain>
    </source>
</reference>
<proteinExistence type="predicted"/>
<organism evidence="2">
    <name type="scientific">marine sediment metagenome</name>
    <dbReference type="NCBI Taxonomy" id="412755"/>
    <lineage>
        <taxon>unclassified sequences</taxon>
        <taxon>metagenomes</taxon>
        <taxon>ecological metagenomes</taxon>
    </lineage>
</organism>